<accession>A0ABY4N4F7</accession>
<proteinExistence type="predicted"/>
<name>A0ABY4N4F7_9MICO</name>
<gene>
    <name evidence="1" type="ORF">M4486_17710</name>
</gene>
<dbReference type="Proteomes" id="UP001055868">
    <property type="component" value="Chromosome"/>
</dbReference>
<evidence type="ECO:0008006" key="3">
    <source>
        <dbReference type="Google" id="ProtNLM"/>
    </source>
</evidence>
<dbReference type="RefSeq" id="WP_249478644.1">
    <property type="nucleotide sequence ID" value="NZ_CP097218.1"/>
</dbReference>
<organism evidence="1 2">
    <name type="scientific">Brachybacterium kimchii</name>
    <dbReference type="NCBI Taxonomy" id="2942909"/>
    <lineage>
        <taxon>Bacteria</taxon>
        <taxon>Bacillati</taxon>
        <taxon>Actinomycetota</taxon>
        <taxon>Actinomycetes</taxon>
        <taxon>Micrococcales</taxon>
        <taxon>Dermabacteraceae</taxon>
        <taxon>Brachybacterium</taxon>
    </lineage>
</organism>
<protein>
    <recommendedName>
        <fullName evidence="3">Transcriptional regulator</fullName>
    </recommendedName>
</protein>
<keyword evidence="2" id="KW-1185">Reference proteome</keyword>
<evidence type="ECO:0000313" key="2">
    <source>
        <dbReference type="Proteomes" id="UP001055868"/>
    </source>
</evidence>
<evidence type="ECO:0000313" key="1">
    <source>
        <dbReference type="EMBL" id="UQN29447.1"/>
    </source>
</evidence>
<reference evidence="1" key="1">
    <citation type="submission" date="2022-05" db="EMBL/GenBank/DDBJ databases">
        <title>Genomic analysis of Brachybacterium sp. CBA3104.</title>
        <authorList>
            <person name="Roh S.W."/>
            <person name="Kim Y.B."/>
            <person name="Kim Y."/>
        </authorList>
    </citation>
    <scope>NUCLEOTIDE SEQUENCE</scope>
    <source>
        <strain evidence="1">CBA3104</strain>
    </source>
</reference>
<dbReference type="EMBL" id="CP097218">
    <property type="protein sequence ID" value="UQN29447.1"/>
    <property type="molecule type" value="Genomic_DNA"/>
</dbReference>
<sequence length="71" mass="7917">MPRLRINRSVLDDYMAAEGIRSRNALAKRMGVNSATVYRVLSGSQAPGERFYLGLKTAFPGRSMDDLLVKQ</sequence>